<name>A0ABU7EF61_9TELE</name>
<gene>
    <name evidence="2" type="ORF">CHARACLAT_029271</name>
</gene>
<dbReference type="EMBL" id="JAHUTJ010053277">
    <property type="protein sequence ID" value="MED6285430.1"/>
    <property type="molecule type" value="Genomic_DNA"/>
</dbReference>
<protein>
    <submittedName>
        <fullName evidence="2">Uncharacterized protein</fullName>
    </submittedName>
</protein>
<organism evidence="2 3">
    <name type="scientific">Characodon lateralis</name>
    <dbReference type="NCBI Taxonomy" id="208331"/>
    <lineage>
        <taxon>Eukaryota</taxon>
        <taxon>Metazoa</taxon>
        <taxon>Chordata</taxon>
        <taxon>Craniata</taxon>
        <taxon>Vertebrata</taxon>
        <taxon>Euteleostomi</taxon>
        <taxon>Actinopterygii</taxon>
        <taxon>Neopterygii</taxon>
        <taxon>Teleostei</taxon>
        <taxon>Neoteleostei</taxon>
        <taxon>Acanthomorphata</taxon>
        <taxon>Ovalentaria</taxon>
        <taxon>Atherinomorphae</taxon>
        <taxon>Cyprinodontiformes</taxon>
        <taxon>Goodeidae</taxon>
        <taxon>Characodon</taxon>
    </lineage>
</organism>
<evidence type="ECO:0000313" key="3">
    <source>
        <dbReference type="Proteomes" id="UP001352852"/>
    </source>
</evidence>
<comment type="caution">
    <text evidence="2">The sequence shown here is derived from an EMBL/GenBank/DDBJ whole genome shotgun (WGS) entry which is preliminary data.</text>
</comment>
<reference evidence="2 3" key="1">
    <citation type="submission" date="2021-06" db="EMBL/GenBank/DDBJ databases">
        <authorList>
            <person name="Palmer J.M."/>
        </authorList>
    </citation>
    <scope>NUCLEOTIDE SEQUENCE [LARGE SCALE GENOMIC DNA]</scope>
    <source>
        <strain evidence="2 3">CL_MEX2019</strain>
        <tissue evidence="2">Muscle</tissue>
    </source>
</reference>
<keyword evidence="3" id="KW-1185">Reference proteome</keyword>
<evidence type="ECO:0000256" key="1">
    <source>
        <dbReference type="SAM" id="MobiDB-lite"/>
    </source>
</evidence>
<feature type="region of interest" description="Disordered" evidence="1">
    <location>
        <begin position="1"/>
        <end position="30"/>
    </location>
</feature>
<sequence>MTKKNGEKKVEKTKLNREAEPAGGGEERSVERISLECEQLWFLLHSEAREEIAAHQRTSPLTGSIENDHLGLGCGHHRLVQYSKYFFT</sequence>
<proteinExistence type="predicted"/>
<dbReference type="Proteomes" id="UP001352852">
    <property type="component" value="Unassembled WGS sequence"/>
</dbReference>
<evidence type="ECO:0000313" key="2">
    <source>
        <dbReference type="EMBL" id="MED6285430.1"/>
    </source>
</evidence>
<accession>A0ABU7EF61</accession>